<keyword evidence="3" id="KW-1185">Reference proteome</keyword>
<name>R9I9V4_9BACT</name>
<feature type="transmembrane region" description="Helical" evidence="1">
    <location>
        <begin position="314"/>
        <end position="338"/>
    </location>
</feature>
<accession>R9I9V4</accession>
<evidence type="ECO:0000256" key="1">
    <source>
        <dbReference type="SAM" id="Phobius"/>
    </source>
</evidence>
<dbReference type="RefSeq" id="WP_016275954.1">
    <property type="nucleotide sequence ID" value="NZ_CAUCNL010000012.1"/>
</dbReference>
<dbReference type="Proteomes" id="UP000014200">
    <property type="component" value="Unassembled WGS sequence"/>
</dbReference>
<dbReference type="HOGENOM" id="CLU_052350_0_0_10"/>
<dbReference type="OrthoDB" id="366844at2"/>
<feature type="transmembrane region" description="Helical" evidence="1">
    <location>
        <begin position="77"/>
        <end position="98"/>
    </location>
</feature>
<feature type="transmembrane region" description="Helical" evidence="1">
    <location>
        <begin position="373"/>
        <end position="394"/>
    </location>
</feature>
<reference evidence="2 3" key="1">
    <citation type="submission" date="2013-04" db="EMBL/GenBank/DDBJ databases">
        <title>The Genome Sequence of Bacteroides massiliensis dnLKV3.</title>
        <authorList>
            <consortium name="The Broad Institute Genomics Platform"/>
            <consortium name="The Broad Institute Genome Sequencing Center for Infectious Disease"/>
            <person name="Earl A."/>
            <person name="Xavier R."/>
            <person name="Kuhn K."/>
            <person name="Stappenbeck T."/>
            <person name="Walker B."/>
            <person name="Young S."/>
            <person name="Zeng Q."/>
            <person name="Gargeya S."/>
            <person name="Fitzgerald M."/>
            <person name="Haas B."/>
            <person name="Abouelleil A."/>
            <person name="Allen A.W."/>
            <person name="Alvarado L."/>
            <person name="Arachchi H.M."/>
            <person name="Berlin A.M."/>
            <person name="Chapman S.B."/>
            <person name="Gainer-Dewar J."/>
            <person name="Goldberg J."/>
            <person name="Griggs A."/>
            <person name="Gujja S."/>
            <person name="Hansen M."/>
            <person name="Howarth C."/>
            <person name="Imamovic A."/>
            <person name="Ireland A."/>
            <person name="Larimer J."/>
            <person name="McCowan C."/>
            <person name="Murphy C."/>
            <person name="Pearson M."/>
            <person name="Poon T.W."/>
            <person name="Priest M."/>
            <person name="Roberts A."/>
            <person name="Saif S."/>
            <person name="Shea T."/>
            <person name="Sisk P."/>
            <person name="Sykes S."/>
            <person name="Wortman J."/>
            <person name="Nusbaum C."/>
            <person name="Birren B."/>
        </authorList>
    </citation>
    <scope>NUCLEOTIDE SEQUENCE [LARGE SCALE GENOMIC DNA]</scope>
    <source>
        <strain evidence="3">dnLKV3</strain>
    </source>
</reference>
<keyword evidence="1" id="KW-0472">Membrane</keyword>
<organism evidence="2 3">
    <name type="scientific">Phocaeicola sartorii</name>
    <dbReference type="NCBI Taxonomy" id="671267"/>
    <lineage>
        <taxon>Bacteria</taxon>
        <taxon>Pseudomonadati</taxon>
        <taxon>Bacteroidota</taxon>
        <taxon>Bacteroidia</taxon>
        <taxon>Bacteroidales</taxon>
        <taxon>Bacteroidaceae</taxon>
        <taxon>Phocaeicola</taxon>
    </lineage>
</organism>
<sequence>MINKIILILFELGYGIKFNLIGEISISEIFLIATSFFYIKKINFRKNKEIGRFTILYTLLIVIQIITEIAIDNNFNSAAKGIAINILSYLHIIFLYTYLKKSRSLISFALLGLILRFIIFGKDIESINIEDSAFIALLKFTLVPILSYSLIFLASTTQKWKTEYIAITLGILLIILGARSGGGIIFMTGLLSYIKRASQQLHFANFKIVLIIASVSIYTSYCFYVNQVLEGKIRSGNSEQLFRAENPYNPINLLMMGRSEVFVGYQAFTDKPWTGWGAWPKDPGMKYHKLQAKINNGKYNIYNILYDEIPSHSVLIGIGMMNGIFALFTMMLIFIYIIYMAKKTLKTNDAYTYVTVAFLIDFIWTMLFSPQSAFRYVVPIEMAFILITYQKYFVFKRIHKKYAKNHLYYYRRHQRHSYS</sequence>
<evidence type="ECO:0000313" key="2">
    <source>
        <dbReference type="EMBL" id="EOS13703.1"/>
    </source>
</evidence>
<feature type="transmembrane region" description="Helical" evidence="1">
    <location>
        <begin position="133"/>
        <end position="153"/>
    </location>
</feature>
<feature type="transmembrane region" description="Helical" evidence="1">
    <location>
        <begin position="206"/>
        <end position="229"/>
    </location>
</feature>
<dbReference type="PATRIC" id="fig|1235788.3.peg.1580"/>
<dbReference type="EMBL" id="ASSP01000009">
    <property type="protein sequence ID" value="EOS13703.1"/>
    <property type="molecule type" value="Genomic_DNA"/>
</dbReference>
<keyword evidence="1" id="KW-1133">Transmembrane helix</keyword>
<feature type="transmembrane region" description="Helical" evidence="1">
    <location>
        <begin position="20"/>
        <end position="39"/>
    </location>
</feature>
<dbReference type="STRING" id="1235788.C802_01546"/>
<gene>
    <name evidence="2" type="ORF">C802_01546</name>
</gene>
<keyword evidence="1" id="KW-0812">Transmembrane</keyword>
<feature type="transmembrane region" description="Helical" evidence="1">
    <location>
        <begin position="350"/>
        <end position="367"/>
    </location>
</feature>
<dbReference type="AlphaFoldDB" id="R9I9V4"/>
<protein>
    <recommendedName>
        <fullName evidence="4">O-antigen ligase domain-containing protein</fullName>
    </recommendedName>
</protein>
<feature type="transmembrane region" description="Helical" evidence="1">
    <location>
        <begin position="165"/>
        <end position="194"/>
    </location>
</feature>
<evidence type="ECO:0008006" key="4">
    <source>
        <dbReference type="Google" id="ProtNLM"/>
    </source>
</evidence>
<proteinExistence type="predicted"/>
<dbReference type="GeneID" id="82154680"/>
<comment type="caution">
    <text evidence="2">The sequence shown here is derived from an EMBL/GenBank/DDBJ whole genome shotgun (WGS) entry which is preliminary data.</text>
</comment>
<feature type="transmembrane region" description="Helical" evidence="1">
    <location>
        <begin position="51"/>
        <end position="71"/>
    </location>
</feature>
<evidence type="ECO:0000313" key="3">
    <source>
        <dbReference type="Proteomes" id="UP000014200"/>
    </source>
</evidence>